<protein>
    <submittedName>
        <fullName evidence="2">Glutathione S-transferase N-terminal domain-containing protein</fullName>
    </submittedName>
</protein>
<dbReference type="InterPro" id="IPR004045">
    <property type="entry name" value="Glutathione_S-Trfase_N"/>
</dbReference>
<dbReference type="Gene3D" id="3.40.30.10">
    <property type="entry name" value="Glutaredoxin"/>
    <property type="match status" value="1"/>
</dbReference>
<evidence type="ECO:0000313" key="2">
    <source>
        <dbReference type="EMBL" id="MEE2567595.1"/>
    </source>
</evidence>
<dbReference type="SUPFAM" id="SSF52833">
    <property type="entry name" value="Thioredoxin-like"/>
    <property type="match status" value="1"/>
</dbReference>
<proteinExistence type="predicted"/>
<dbReference type="InterPro" id="IPR050983">
    <property type="entry name" value="GST_Omega/HSP26"/>
</dbReference>
<dbReference type="PANTHER" id="PTHR43968:SF6">
    <property type="entry name" value="GLUTATHIONE S-TRANSFERASE OMEGA"/>
    <property type="match status" value="1"/>
</dbReference>
<dbReference type="RefSeq" id="WP_330197162.1">
    <property type="nucleotide sequence ID" value="NZ_JAZDRO010000006.1"/>
</dbReference>
<dbReference type="Pfam" id="PF13409">
    <property type="entry name" value="GST_N_2"/>
    <property type="match status" value="1"/>
</dbReference>
<dbReference type="Pfam" id="PF13410">
    <property type="entry name" value="GST_C_2"/>
    <property type="match status" value="1"/>
</dbReference>
<dbReference type="PANTHER" id="PTHR43968">
    <property type="match status" value="1"/>
</dbReference>
<feature type="domain" description="GST N-terminal" evidence="1">
    <location>
        <begin position="1"/>
        <end position="80"/>
    </location>
</feature>
<dbReference type="InterPro" id="IPR036249">
    <property type="entry name" value="Thioredoxin-like_sf"/>
</dbReference>
<evidence type="ECO:0000259" key="1">
    <source>
        <dbReference type="PROSITE" id="PS50404"/>
    </source>
</evidence>
<dbReference type="InterPro" id="IPR036282">
    <property type="entry name" value="Glutathione-S-Trfase_C_sf"/>
</dbReference>
<organism evidence="2 3">
    <name type="scientific">Hyphobacterium marinum</name>
    <dbReference type="NCBI Taxonomy" id="3116574"/>
    <lineage>
        <taxon>Bacteria</taxon>
        <taxon>Pseudomonadati</taxon>
        <taxon>Pseudomonadota</taxon>
        <taxon>Alphaproteobacteria</taxon>
        <taxon>Maricaulales</taxon>
        <taxon>Maricaulaceae</taxon>
        <taxon>Hyphobacterium</taxon>
    </lineage>
</organism>
<evidence type="ECO:0000313" key="3">
    <source>
        <dbReference type="Proteomes" id="UP001310692"/>
    </source>
</evidence>
<keyword evidence="3" id="KW-1185">Reference proteome</keyword>
<reference evidence="2 3" key="1">
    <citation type="submission" date="2024-01" db="EMBL/GenBank/DDBJ databases">
        <title>Hyphobacterium bacterium isolated from marine sediment.</title>
        <authorList>
            <person name="Zhao S."/>
        </authorList>
    </citation>
    <scope>NUCLEOTIDE SEQUENCE [LARGE SCALE GENOMIC DNA]</scope>
    <source>
        <strain evidence="2 3">Y60-23</strain>
    </source>
</reference>
<dbReference type="Proteomes" id="UP001310692">
    <property type="component" value="Unassembled WGS sequence"/>
</dbReference>
<name>A0ABU7M2G7_9PROT</name>
<dbReference type="CDD" id="cd03205">
    <property type="entry name" value="GST_C_6"/>
    <property type="match status" value="1"/>
</dbReference>
<dbReference type="Gene3D" id="1.20.1050.10">
    <property type="match status" value="1"/>
</dbReference>
<comment type="caution">
    <text evidence="2">The sequence shown here is derived from an EMBL/GenBank/DDBJ whole genome shotgun (WGS) entry which is preliminary data.</text>
</comment>
<accession>A0ABU7M2G7</accession>
<dbReference type="PROSITE" id="PS50404">
    <property type="entry name" value="GST_NTER"/>
    <property type="match status" value="1"/>
</dbReference>
<gene>
    <name evidence="2" type="ORF">V0U35_12990</name>
</gene>
<dbReference type="SUPFAM" id="SSF47616">
    <property type="entry name" value="GST C-terminal domain-like"/>
    <property type="match status" value="1"/>
</dbReference>
<dbReference type="EMBL" id="JAZDRO010000006">
    <property type="protein sequence ID" value="MEE2567595.1"/>
    <property type="molecule type" value="Genomic_DNA"/>
</dbReference>
<sequence length="201" mass="22478">MKLIISETSPYARKCRALVREKGLQPKVQEVVSIPFDDAPELLEANPLGKVPALTRDNASTLIDSPLICEFLDSLDEPRWVPASGPARWRVLRFQSLADGLVDLTIGRRIELVRDENLRYDFWVGRQERGIARTLDLLEDESDKFSGAVDLGALSIAVALGYLDFRYPESNWRDGHPGLAGLFARWSERPSFQDTVPPSGA</sequence>